<gene>
    <name evidence="6" type="ORF">GCM10023081_41430</name>
</gene>
<reference evidence="7" key="1">
    <citation type="journal article" date="2019" name="Int. J. Syst. Evol. Microbiol.">
        <title>The Global Catalogue of Microorganisms (GCM) 10K type strain sequencing project: providing services to taxonomists for standard genome sequencing and annotation.</title>
        <authorList>
            <consortium name="The Broad Institute Genomics Platform"/>
            <consortium name="The Broad Institute Genome Sequencing Center for Infectious Disease"/>
            <person name="Wu L."/>
            <person name="Ma J."/>
        </authorList>
    </citation>
    <scope>NUCLEOTIDE SEQUENCE [LARGE SCALE GENOMIC DNA]</scope>
    <source>
        <strain evidence="7">JCM 30742</strain>
    </source>
</reference>
<keyword evidence="4" id="KW-0479">Metal-binding</keyword>
<dbReference type="InterPro" id="IPR002678">
    <property type="entry name" value="DUF34/NIF3"/>
</dbReference>
<name>A0ABP7D798_9MICC</name>
<dbReference type="Gene3D" id="3.40.1390.30">
    <property type="entry name" value="NIF3 (NGG1p interacting factor 3)-like"/>
    <property type="match status" value="2"/>
</dbReference>
<evidence type="ECO:0000313" key="7">
    <source>
        <dbReference type="Proteomes" id="UP001500752"/>
    </source>
</evidence>
<comment type="similarity">
    <text evidence="1">Belongs to the GTP cyclohydrolase I type 2/NIF3 family.</text>
</comment>
<dbReference type="Pfam" id="PF01784">
    <property type="entry name" value="DUF34_NIF3"/>
    <property type="match status" value="1"/>
</dbReference>
<feature type="region of interest" description="Disordered" evidence="5">
    <location>
        <begin position="1"/>
        <end position="103"/>
    </location>
</feature>
<feature type="compositionally biased region" description="Acidic residues" evidence="5">
    <location>
        <begin position="80"/>
        <end position="91"/>
    </location>
</feature>
<evidence type="ECO:0000256" key="5">
    <source>
        <dbReference type="SAM" id="MobiDB-lite"/>
    </source>
</evidence>
<dbReference type="PANTHER" id="PTHR13799:SF14">
    <property type="entry name" value="GTP CYCLOHYDROLASE 1 TYPE 2 HOMOLOG"/>
    <property type="match status" value="1"/>
</dbReference>
<dbReference type="Proteomes" id="UP001500752">
    <property type="component" value="Unassembled WGS sequence"/>
</dbReference>
<sequence length="383" mass="39074">MQNDAEHAGTKAPAAGGPEERAVSTVNMDSADRERADLEGTGTDSADIGTAAGGAVPSASDLDAADSGATDSEGTQAEAPDAEAPDVETPDAEAAGAAEEPAPAAHPTLGEVLLAIEELWPASLAEDWDAVGPVVGRPEREVKRIVFAVDPTLEVIADAVARGTDLLITHHPLLLRPVNSVAAGTFKGEAIHHLIESNCALVTVHTNGDAAVGGVSDVMADIFGLGEAVPLSASLAGLPEEGIGRVGYLAESTTLGEFAARVFGALPAVAGGVRVAGDRQGLVRKVAVCGGAGDSLLPQVRAAEADVYVTADLRHHPASEAREGAVNGRPYLIDISHFASEWLWLPAAAEALGNVLRDQDFAVEIAVSGINTDPWDFVLTPGA</sequence>
<dbReference type="SUPFAM" id="SSF102705">
    <property type="entry name" value="NIF3 (NGG1p interacting factor 3)-like"/>
    <property type="match status" value="1"/>
</dbReference>
<evidence type="ECO:0000256" key="1">
    <source>
        <dbReference type="ARBA" id="ARBA00006964"/>
    </source>
</evidence>
<comment type="caution">
    <text evidence="6">The sequence shown here is derived from an EMBL/GenBank/DDBJ whole genome shotgun (WGS) entry which is preliminary data.</text>
</comment>
<organism evidence="6 7">
    <name type="scientific">Arthrobacter ginkgonis</name>
    <dbReference type="NCBI Taxonomy" id="1630594"/>
    <lineage>
        <taxon>Bacteria</taxon>
        <taxon>Bacillati</taxon>
        <taxon>Actinomycetota</taxon>
        <taxon>Actinomycetes</taxon>
        <taxon>Micrococcales</taxon>
        <taxon>Micrococcaceae</taxon>
        <taxon>Arthrobacter</taxon>
    </lineage>
</organism>
<feature type="compositionally biased region" description="Low complexity" evidence="5">
    <location>
        <begin position="92"/>
        <end position="103"/>
    </location>
</feature>
<comment type="subunit">
    <text evidence="2">Homohexamer.</text>
</comment>
<dbReference type="NCBIfam" id="TIGR00486">
    <property type="entry name" value="YbgI_SA1388"/>
    <property type="match status" value="1"/>
</dbReference>
<dbReference type="EMBL" id="BAABEO010000028">
    <property type="protein sequence ID" value="GAA3700425.1"/>
    <property type="molecule type" value="Genomic_DNA"/>
</dbReference>
<dbReference type="InterPro" id="IPR036069">
    <property type="entry name" value="DUF34/NIF3_sf"/>
</dbReference>
<dbReference type="PANTHER" id="PTHR13799">
    <property type="entry name" value="NGG1 INTERACTING FACTOR 3"/>
    <property type="match status" value="1"/>
</dbReference>
<protein>
    <recommendedName>
        <fullName evidence="3">GTP cyclohydrolase 1 type 2 homolog</fullName>
    </recommendedName>
</protein>
<evidence type="ECO:0000256" key="4">
    <source>
        <dbReference type="ARBA" id="ARBA00022723"/>
    </source>
</evidence>
<evidence type="ECO:0000256" key="3">
    <source>
        <dbReference type="ARBA" id="ARBA00022112"/>
    </source>
</evidence>
<proteinExistence type="inferred from homology"/>
<evidence type="ECO:0000313" key="6">
    <source>
        <dbReference type="EMBL" id="GAA3700425.1"/>
    </source>
</evidence>
<keyword evidence="7" id="KW-1185">Reference proteome</keyword>
<feature type="compositionally biased region" description="Low complexity" evidence="5">
    <location>
        <begin position="58"/>
        <end position="72"/>
    </location>
</feature>
<evidence type="ECO:0000256" key="2">
    <source>
        <dbReference type="ARBA" id="ARBA00011643"/>
    </source>
</evidence>
<accession>A0ABP7D798</accession>